<protein>
    <submittedName>
        <fullName evidence="1">Uncharacterized protein</fullName>
    </submittedName>
</protein>
<dbReference type="EMBL" id="JAWXYG010000010">
    <property type="protein sequence ID" value="KAK4261587.1"/>
    <property type="molecule type" value="Genomic_DNA"/>
</dbReference>
<comment type="caution">
    <text evidence="1">The sequence shown here is derived from an EMBL/GenBank/DDBJ whole genome shotgun (WGS) entry which is preliminary data.</text>
</comment>
<accession>A0AAE1J380</accession>
<name>A0AAE1J380_9FABA</name>
<gene>
    <name evidence="1" type="ORF">QN277_004560</name>
</gene>
<proteinExistence type="predicted"/>
<sequence length="131" mass="15047">MNPWLEPAHPPALLSPQPPHFLKREFKVRTRRIARSNLRKHPQAAVAVTRKHPLAAVVHRASISLLNADWPKHSGIFFPAPFFGTTYFGPNFYNRPNVTLTTNRPTREALNFDSKIQNQNKVNRLFAFRGI</sequence>
<dbReference type="AlphaFoldDB" id="A0AAE1J380"/>
<dbReference type="Proteomes" id="UP001293593">
    <property type="component" value="Unassembled WGS sequence"/>
</dbReference>
<keyword evidence="2" id="KW-1185">Reference proteome</keyword>
<organism evidence="1 2">
    <name type="scientific">Acacia crassicarpa</name>
    <name type="common">northern wattle</name>
    <dbReference type="NCBI Taxonomy" id="499986"/>
    <lineage>
        <taxon>Eukaryota</taxon>
        <taxon>Viridiplantae</taxon>
        <taxon>Streptophyta</taxon>
        <taxon>Embryophyta</taxon>
        <taxon>Tracheophyta</taxon>
        <taxon>Spermatophyta</taxon>
        <taxon>Magnoliopsida</taxon>
        <taxon>eudicotyledons</taxon>
        <taxon>Gunneridae</taxon>
        <taxon>Pentapetalae</taxon>
        <taxon>rosids</taxon>
        <taxon>fabids</taxon>
        <taxon>Fabales</taxon>
        <taxon>Fabaceae</taxon>
        <taxon>Caesalpinioideae</taxon>
        <taxon>mimosoid clade</taxon>
        <taxon>Acacieae</taxon>
        <taxon>Acacia</taxon>
    </lineage>
</organism>
<evidence type="ECO:0000313" key="2">
    <source>
        <dbReference type="Proteomes" id="UP001293593"/>
    </source>
</evidence>
<reference evidence="1" key="1">
    <citation type="submission" date="2023-10" db="EMBL/GenBank/DDBJ databases">
        <title>Chromosome-level genome of the transformable northern wattle, Acacia crassicarpa.</title>
        <authorList>
            <person name="Massaro I."/>
            <person name="Sinha N.R."/>
            <person name="Poethig S."/>
            <person name="Leichty A.R."/>
        </authorList>
    </citation>
    <scope>NUCLEOTIDE SEQUENCE</scope>
    <source>
        <strain evidence="1">Acra3RX</strain>
        <tissue evidence="1">Leaf</tissue>
    </source>
</reference>
<evidence type="ECO:0000313" key="1">
    <source>
        <dbReference type="EMBL" id="KAK4261587.1"/>
    </source>
</evidence>